<sequence length="386" mass="45121">MKIDKSKWKTYRFEEFAQNISQRVEPQSTDLDIYVGLEHLDPDSLHIKRYGSPSSVEGTKLKFYKGNIIFGKRRAYQRKAALAECDGICSAHAMVLRAKTDFIDERLFPFFFHAKVFRTRAVDISVGGLSPTINWKDLAKQEFLLPPKEEQARLAELLWAADEVVEREKEVKERLNVCRQSLMKEQFVSVKSTEMLSNLPIKEINGLWKTDENVETIDVNVIRSTEFAEYGNIHFETLETMPVKVSQYITRKLYPNDIIVERSGGSPDQAVGRVCFFEKIDGEYSFSNFTSCIRVSDETNIKAKYLFYYLQFLWEMKGTDRIQNQTTGIRNLDYELYKRIRIPICHIKRQEEIIIDIDNMQKIIYCHDNQIIRTNQLKSALINQIF</sequence>
<protein>
    <recommendedName>
        <fullName evidence="4">Type I restriction modification DNA specificity domain-containing protein</fullName>
    </recommendedName>
</protein>
<proteinExistence type="inferred from homology"/>
<evidence type="ECO:0000256" key="2">
    <source>
        <dbReference type="ARBA" id="ARBA00022747"/>
    </source>
</evidence>
<dbReference type="InterPro" id="IPR044946">
    <property type="entry name" value="Restrct_endonuc_typeI_TRD_sf"/>
</dbReference>
<evidence type="ECO:0000256" key="1">
    <source>
        <dbReference type="ARBA" id="ARBA00010923"/>
    </source>
</evidence>
<dbReference type="EMBL" id="SNRY01001196">
    <property type="protein sequence ID" value="KAA6332774.1"/>
    <property type="molecule type" value="Genomic_DNA"/>
</dbReference>
<reference evidence="5" key="1">
    <citation type="submission" date="2019-03" db="EMBL/GenBank/DDBJ databases">
        <title>Single cell metagenomics reveals metabolic interactions within the superorganism composed of flagellate Streblomastix strix and complex community of Bacteroidetes bacteria on its surface.</title>
        <authorList>
            <person name="Treitli S.C."/>
            <person name="Kolisko M."/>
            <person name="Husnik F."/>
            <person name="Keeling P."/>
            <person name="Hampl V."/>
        </authorList>
    </citation>
    <scope>NUCLEOTIDE SEQUENCE</scope>
    <source>
        <strain evidence="5">STM</strain>
    </source>
</reference>
<feature type="domain" description="Type I restriction modification DNA specificity" evidence="4">
    <location>
        <begin position="61"/>
        <end position="176"/>
    </location>
</feature>
<dbReference type="GO" id="GO:0003677">
    <property type="term" value="F:DNA binding"/>
    <property type="evidence" value="ECO:0007669"/>
    <property type="project" value="UniProtKB-KW"/>
</dbReference>
<dbReference type="InterPro" id="IPR052021">
    <property type="entry name" value="Type-I_RS_S_subunit"/>
</dbReference>
<gene>
    <name evidence="5" type="ORF">EZS27_018753</name>
</gene>
<dbReference type="Gene3D" id="3.90.220.20">
    <property type="entry name" value="DNA methylase specificity domains"/>
    <property type="match status" value="2"/>
</dbReference>
<keyword evidence="2" id="KW-0680">Restriction system</keyword>
<organism evidence="5">
    <name type="scientific">termite gut metagenome</name>
    <dbReference type="NCBI Taxonomy" id="433724"/>
    <lineage>
        <taxon>unclassified sequences</taxon>
        <taxon>metagenomes</taxon>
        <taxon>organismal metagenomes</taxon>
    </lineage>
</organism>
<comment type="similarity">
    <text evidence="1">Belongs to the type-I restriction system S methylase family.</text>
</comment>
<dbReference type="AlphaFoldDB" id="A0A5J4RH25"/>
<dbReference type="PANTHER" id="PTHR30408:SF12">
    <property type="entry name" value="TYPE I RESTRICTION ENZYME MJAVIII SPECIFICITY SUBUNIT"/>
    <property type="match status" value="1"/>
</dbReference>
<feature type="domain" description="Type I restriction modification DNA specificity" evidence="4">
    <location>
        <begin position="223"/>
        <end position="362"/>
    </location>
</feature>
<dbReference type="GO" id="GO:0009307">
    <property type="term" value="P:DNA restriction-modification system"/>
    <property type="evidence" value="ECO:0007669"/>
    <property type="project" value="UniProtKB-KW"/>
</dbReference>
<name>A0A5J4RH25_9ZZZZ</name>
<dbReference type="Pfam" id="PF01420">
    <property type="entry name" value="Methylase_S"/>
    <property type="match status" value="2"/>
</dbReference>
<evidence type="ECO:0000256" key="3">
    <source>
        <dbReference type="ARBA" id="ARBA00023125"/>
    </source>
</evidence>
<accession>A0A5J4RH25</accession>
<evidence type="ECO:0000313" key="5">
    <source>
        <dbReference type="EMBL" id="KAA6332774.1"/>
    </source>
</evidence>
<keyword evidence="3" id="KW-0238">DNA-binding</keyword>
<evidence type="ECO:0000259" key="4">
    <source>
        <dbReference type="Pfam" id="PF01420"/>
    </source>
</evidence>
<dbReference type="InterPro" id="IPR000055">
    <property type="entry name" value="Restrct_endonuc_typeI_TRD"/>
</dbReference>
<dbReference type="SUPFAM" id="SSF116734">
    <property type="entry name" value="DNA methylase specificity domain"/>
    <property type="match status" value="2"/>
</dbReference>
<dbReference type="PANTHER" id="PTHR30408">
    <property type="entry name" value="TYPE-1 RESTRICTION ENZYME ECOKI SPECIFICITY PROTEIN"/>
    <property type="match status" value="1"/>
</dbReference>
<comment type="caution">
    <text evidence="5">The sequence shown here is derived from an EMBL/GenBank/DDBJ whole genome shotgun (WGS) entry which is preliminary data.</text>
</comment>